<dbReference type="EC" id="3.5.1.88" evidence="1"/>
<organism evidence="1 2">
    <name type="scientific">Lepagella muris</name>
    <dbReference type="NCBI Taxonomy" id="3032870"/>
    <lineage>
        <taxon>Bacteria</taxon>
        <taxon>Pseudomonadati</taxon>
        <taxon>Bacteroidota</taxon>
        <taxon>Bacteroidia</taxon>
        <taxon>Bacteroidales</taxon>
        <taxon>Muribaculaceae</taxon>
        <taxon>Lepagella</taxon>
    </lineage>
</organism>
<name>A0AC61RBF6_9BACT</name>
<reference evidence="1" key="1">
    <citation type="submission" date="2019-04" db="EMBL/GenBank/DDBJ databases">
        <title>Microbes associate with the intestines of laboratory mice.</title>
        <authorList>
            <person name="Navarre W."/>
            <person name="Wong E."/>
            <person name="Huang K."/>
            <person name="Tropini C."/>
            <person name="Ng K."/>
            <person name="Yu B."/>
        </authorList>
    </citation>
    <scope>NUCLEOTIDE SEQUENCE</scope>
    <source>
        <strain evidence="1">NM04_E33</strain>
    </source>
</reference>
<dbReference type="Proteomes" id="UP000306319">
    <property type="component" value="Unassembled WGS sequence"/>
</dbReference>
<proteinExistence type="predicted"/>
<comment type="caution">
    <text evidence="1">The sequence shown here is derived from an EMBL/GenBank/DDBJ whole genome shotgun (WGS) entry which is preliminary data.</text>
</comment>
<accession>A0AC61RBF6</accession>
<evidence type="ECO:0000313" key="2">
    <source>
        <dbReference type="Proteomes" id="UP000306319"/>
    </source>
</evidence>
<gene>
    <name evidence="1" type="primary">def</name>
    <name evidence="1" type="ORF">E5331_15220</name>
</gene>
<protein>
    <submittedName>
        <fullName evidence="1">Peptide deformylase</fullName>
        <ecNumber evidence="1">3.5.1.88</ecNumber>
    </submittedName>
</protein>
<keyword evidence="2" id="KW-1185">Reference proteome</keyword>
<evidence type="ECO:0000313" key="1">
    <source>
        <dbReference type="EMBL" id="TGY77287.1"/>
    </source>
</evidence>
<dbReference type="EMBL" id="SRYB01000027">
    <property type="protein sequence ID" value="TGY77287.1"/>
    <property type="molecule type" value="Genomic_DNA"/>
</dbReference>
<keyword evidence="1" id="KW-0378">Hydrolase</keyword>
<sequence>MILPIYLYGQPVLHNETEDIEPDYPEVKKLIADMFETMYHSEGVGLAAPQIGLPISVIVIDGTALANDFPECKDLKFALINPVLDVLDDVAPVSREEGCLSLPGLSEPVKRHEHVRLNWLDEDFVEHEKEFHGFAARIIQHEYDHLLGKVYTDRVSPIRKQMIRTKLNNIVKGKVKCAYRTKAVQK</sequence>